<dbReference type="EMBL" id="CP036317">
    <property type="protein sequence ID" value="QDV16678.1"/>
    <property type="molecule type" value="Genomic_DNA"/>
</dbReference>
<name>A0A518FJZ5_9PLAN</name>
<gene>
    <name evidence="2" type="ORF">Enr10x_24290</name>
    <name evidence="3" type="ORF">Pan153_13090</name>
</gene>
<organism evidence="3 5">
    <name type="scientific">Gimesia panareensis</name>
    <dbReference type="NCBI Taxonomy" id="2527978"/>
    <lineage>
        <taxon>Bacteria</taxon>
        <taxon>Pseudomonadati</taxon>
        <taxon>Planctomycetota</taxon>
        <taxon>Planctomycetia</taxon>
        <taxon>Planctomycetales</taxon>
        <taxon>Planctomycetaceae</taxon>
        <taxon>Gimesia</taxon>
    </lineage>
</organism>
<reference evidence="3 5" key="1">
    <citation type="submission" date="2019-02" db="EMBL/GenBank/DDBJ databases">
        <title>Deep-cultivation of Planctomycetes and their phenomic and genomic characterization uncovers novel biology.</title>
        <authorList>
            <person name="Wiegand S."/>
            <person name="Jogler M."/>
            <person name="Boedeker C."/>
            <person name="Pinto D."/>
            <person name="Vollmers J."/>
            <person name="Rivas-Marin E."/>
            <person name="Kohn T."/>
            <person name="Peeters S.H."/>
            <person name="Heuer A."/>
            <person name="Rast P."/>
            <person name="Oberbeckmann S."/>
            <person name="Bunk B."/>
            <person name="Jeske O."/>
            <person name="Meyerdierks A."/>
            <person name="Storesund J.E."/>
            <person name="Kallscheuer N."/>
            <person name="Luecker S."/>
            <person name="Lage O.M."/>
            <person name="Pohl T."/>
            <person name="Merkel B.J."/>
            <person name="Hornburger P."/>
            <person name="Mueller R.-W."/>
            <person name="Bruemmer F."/>
            <person name="Labrenz M."/>
            <person name="Spormann A.M."/>
            <person name="Op den Camp H."/>
            <person name="Overmann J."/>
            <person name="Amann R."/>
            <person name="Jetten M.S.M."/>
            <person name="Mascher T."/>
            <person name="Medema M.H."/>
            <person name="Devos D.P."/>
            <person name="Kaster A.-K."/>
            <person name="Ovreas L."/>
            <person name="Rohde M."/>
            <person name="Galperin M.Y."/>
            <person name="Jogler C."/>
        </authorList>
    </citation>
    <scope>NUCLEOTIDE SEQUENCE [LARGE SCALE GENOMIC DNA]</scope>
    <source>
        <strain evidence="2 4">Enr10</strain>
        <strain evidence="3 5">Pan153</strain>
    </source>
</reference>
<feature type="chain" id="PRO_5044617235" description="Carboxypeptidase regulatory-like domain-containing protein" evidence="1">
    <location>
        <begin position="20"/>
        <end position="148"/>
    </location>
</feature>
<accession>A0A518FJZ5</accession>
<dbReference type="RefSeq" id="WP_145449195.1">
    <property type="nucleotide sequence ID" value="NZ_CP036317.1"/>
</dbReference>
<evidence type="ECO:0000313" key="4">
    <source>
        <dbReference type="Proteomes" id="UP000315647"/>
    </source>
</evidence>
<dbReference type="Proteomes" id="UP000315647">
    <property type="component" value="Chromosome"/>
</dbReference>
<feature type="signal peptide" evidence="1">
    <location>
        <begin position="1"/>
        <end position="19"/>
    </location>
</feature>
<proteinExistence type="predicted"/>
<evidence type="ECO:0000313" key="2">
    <source>
        <dbReference type="EMBL" id="QDT27115.1"/>
    </source>
</evidence>
<dbReference type="PROSITE" id="PS51257">
    <property type="entry name" value="PROKAR_LIPOPROTEIN"/>
    <property type="match status" value="1"/>
</dbReference>
<evidence type="ECO:0000313" key="3">
    <source>
        <dbReference type="EMBL" id="QDV16678.1"/>
    </source>
</evidence>
<evidence type="ECO:0000256" key="1">
    <source>
        <dbReference type="SAM" id="SignalP"/>
    </source>
</evidence>
<dbReference type="OrthoDB" id="285058at2"/>
<keyword evidence="4" id="KW-1185">Reference proteome</keyword>
<protein>
    <recommendedName>
        <fullName evidence="6">Carboxypeptidase regulatory-like domain-containing protein</fullName>
    </recommendedName>
</protein>
<evidence type="ECO:0000313" key="5">
    <source>
        <dbReference type="Proteomes" id="UP000320839"/>
    </source>
</evidence>
<accession>A0A517Q681</accession>
<dbReference type="EMBL" id="CP037421">
    <property type="protein sequence ID" value="QDT27115.1"/>
    <property type="molecule type" value="Genomic_DNA"/>
</dbReference>
<evidence type="ECO:0008006" key="6">
    <source>
        <dbReference type="Google" id="ProtNLM"/>
    </source>
</evidence>
<dbReference type="AlphaFoldDB" id="A0A518FJZ5"/>
<sequence length="148" mass="16359" precursor="true">MKRLNLLSLYLFFSFISLAACSSVEEPYTKQTFPVKGKITVDGQDPGSPIQIKCINKGTVDEEHPTISGGLTQNDGSFELSTYTSGDGLPAGDYALTFEWKKLDLMTRSYGGPDKLKKRYNDPKKPKIEFSVKEGDPIDLGVIELTTK</sequence>
<keyword evidence="1" id="KW-0732">Signal</keyword>
<dbReference type="Proteomes" id="UP000320839">
    <property type="component" value="Chromosome"/>
</dbReference>